<feature type="transmembrane region" description="Helical" evidence="6">
    <location>
        <begin position="43"/>
        <end position="63"/>
    </location>
</feature>
<evidence type="ECO:0000256" key="4">
    <source>
        <dbReference type="ARBA" id="ARBA00022989"/>
    </source>
</evidence>
<dbReference type="AlphaFoldDB" id="A0AAV3UNT7"/>
<dbReference type="Proteomes" id="UP001501729">
    <property type="component" value="Unassembled WGS sequence"/>
</dbReference>
<dbReference type="GeneID" id="68615625"/>
<feature type="transmembrane region" description="Helical" evidence="6">
    <location>
        <begin position="18"/>
        <end position="36"/>
    </location>
</feature>
<evidence type="ECO:0000256" key="2">
    <source>
        <dbReference type="ARBA" id="ARBA00022475"/>
    </source>
</evidence>
<dbReference type="EMBL" id="BAABKX010000019">
    <property type="protein sequence ID" value="GAA5060805.1"/>
    <property type="molecule type" value="Genomic_DNA"/>
</dbReference>
<reference evidence="7 8" key="1">
    <citation type="journal article" date="2019" name="Int. J. Syst. Evol. Microbiol.">
        <title>The Global Catalogue of Microorganisms (GCM) 10K type strain sequencing project: providing services to taxonomists for standard genome sequencing and annotation.</title>
        <authorList>
            <consortium name="The Broad Institute Genomics Platform"/>
            <consortium name="The Broad Institute Genome Sequencing Center for Infectious Disease"/>
            <person name="Wu L."/>
            <person name="Ma J."/>
        </authorList>
    </citation>
    <scope>NUCLEOTIDE SEQUENCE [LARGE SCALE GENOMIC DNA]</scope>
    <source>
        <strain evidence="7 8">JCM 17504</strain>
    </source>
</reference>
<name>A0AAV3UNT7_9EURY</name>
<feature type="transmembrane region" description="Helical" evidence="6">
    <location>
        <begin position="130"/>
        <end position="148"/>
    </location>
</feature>
<keyword evidence="8" id="KW-1185">Reference proteome</keyword>
<evidence type="ECO:0000256" key="3">
    <source>
        <dbReference type="ARBA" id="ARBA00022692"/>
    </source>
</evidence>
<dbReference type="RefSeq" id="WP_227777490.1">
    <property type="nucleotide sequence ID" value="NZ_BAABKX010000019.1"/>
</dbReference>
<dbReference type="GO" id="GO:0015658">
    <property type="term" value="F:branched-chain amino acid transmembrane transporter activity"/>
    <property type="evidence" value="ECO:0007669"/>
    <property type="project" value="InterPro"/>
</dbReference>
<dbReference type="InterPro" id="IPR043428">
    <property type="entry name" value="LivM-like"/>
</dbReference>
<dbReference type="PANTHER" id="PTHR30482:SF10">
    <property type="entry name" value="HIGH-AFFINITY BRANCHED-CHAIN AMINO ACID TRANSPORT PROTEIN BRAE"/>
    <property type="match status" value="1"/>
</dbReference>
<protein>
    <submittedName>
        <fullName evidence="7">Branched-chain amino acid ABC transporter permease</fullName>
    </submittedName>
</protein>
<keyword evidence="5 6" id="KW-0472">Membrane</keyword>
<keyword evidence="3 6" id="KW-0812">Transmembrane</keyword>
<comment type="subcellular location">
    <subcellularLocation>
        <location evidence="1">Cell membrane</location>
        <topology evidence="1">Multi-pass membrane protein</topology>
    </subcellularLocation>
</comment>
<evidence type="ECO:0000313" key="7">
    <source>
        <dbReference type="EMBL" id="GAA5060805.1"/>
    </source>
</evidence>
<feature type="transmembrane region" description="Helical" evidence="6">
    <location>
        <begin position="69"/>
        <end position="89"/>
    </location>
</feature>
<evidence type="ECO:0000256" key="1">
    <source>
        <dbReference type="ARBA" id="ARBA00004651"/>
    </source>
</evidence>
<organism evidence="7 8">
    <name type="scientific">Haladaptatus pallidirubidus</name>
    <dbReference type="NCBI Taxonomy" id="1008152"/>
    <lineage>
        <taxon>Archaea</taxon>
        <taxon>Methanobacteriati</taxon>
        <taxon>Methanobacteriota</taxon>
        <taxon>Stenosarchaea group</taxon>
        <taxon>Halobacteria</taxon>
        <taxon>Halobacteriales</taxon>
        <taxon>Haladaptataceae</taxon>
        <taxon>Haladaptatus</taxon>
    </lineage>
</organism>
<sequence>MNAPERRSDEPKFGYRRILAVSVLVVLLLAVVPFVTNASITEIAFTGLVFVMLGVSWNLLAGYAGQISLGHAAFFGMGAFVSAWVTTPARAGLPTSLEMPILVSLPVGGLAAAIIALVIGPIMFRLRGHYFAIGTLALAAIIQLLMLDQRQFTGGSTGYYIDSDVLPEVMFIVALFATVLTVAVTYQITRSSPGLAMKAIHSDESAASSLGVNPLKYKMYAFVVSSFFAGLTGALYAQYTLYVNPETTLGVVWTIDTLVIVILGGMGSMAGPIFGAFLFLGLDNALTPLVGGLATSVEGFLIILIIIFLPNGLYGVIRKRFLEKSDEATSLSSDQPTAGHSEEQ</sequence>
<comment type="caution">
    <text evidence="7">The sequence shown here is derived from an EMBL/GenBank/DDBJ whole genome shotgun (WGS) entry which is preliminary data.</text>
</comment>
<keyword evidence="4 6" id="KW-1133">Transmembrane helix</keyword>
<accession>A0AAV3UNT7</accession>
<proteinExistence type="predicted"/>
<feature type="transmembrane region" description="Helical" evidence="6">
    <location>
        <begin position="219"/>
        <end position="239"/>
    </location>
</feature>
<dbReference type="PANTHER" id="PTHR30482">
    <property type="entry name" value="HIGH-AFFINITY BRANCHED-CHAIN AMINO ACID TRANSPORT SYSTEM PERMEASE"/>
    <property type="match status" value="1"/>
</dbReference>
<dbReference type="Pfam" id="PF02653">
    <property type="entry name" value="BPD_transp_2"/>
    <property type="match status" value="1"/>
</dbReference>
<evidence type="ECO:0000256" key="6">
    <source>
        <dbReference type="SAM" id="Phobius"/>
    </source>
</evidence>
<gene>
    <name evidence="7" type="ORF">GCM10025751_46350</name>
</gene>
<evidence type="ECO:0000313" key="8">
    <source>
        <dbReference type="Proteomes" id="UP001501729"/>
    </source>
</evidence>
<keyword evidence="2" id="KW-1003">Cell membrane</keyword>
<feature type="transmembrane region" description="Helical" evidence="6">
    <location>
        <begin position="169"/>
        <end position="188"/>
    </location>
</feature>
<dbReference type="CDD" id="cd06581">
    <property type="entry name" value="TM_PBP1_LivM_like"/>
    <property type="match status" value="1"/>
</dbReference>
<evidence type="ECO:0000256" key="5">
    <source>
        <dbReference type="ARBA" id="ARBA00023136"/>
    </source>
</evidence>
<dbReference type="GO" id="GO:0005886">
    <property type="term" value="C:plasma membrane"/>
    <property type="evidence" value="ECO:0007669"/>
    <property type="project" value="UniProtKB-SubCell"/>
</dbReference>
<dbReference type="InterPro" id="IPR001851">
    <property type="entry name" value="ABC_transp_permease"/>
</dbReference>
<feature type="transmembrane region" description="Helical" evidence="6">
    <location>
        <begin position="251"/>
        <end position="279"/>
    </location>
</feature>
<feature type="transmembrane region" description="Helical" evidence="6">
    <location>
        <begin position="101"/>
        <end position="124"/>
    </location>
</feature>